<feature type="signal peptide" evidence="1">
    <location>
        <begin position="1"/>
        <end position="23"/>
    </location>
</feature>
<dbReference type="Proteomes" id="UP000051681">
    <property type="component" value="Unassembled WGS sequence"/>
</dbReference>
<reference evidence="3 4" key="1">
    <citation type="submission" date="2015-09" db="EMBL/GenBank/DDBJ databases">
        <authorList>
            <consortium name="Swine Surveillance"/>
        </authorList>
    </citation>
    <scope>NUCLEOTIDE SEQUENCE [LARGE SCALE GENOMIC DNA]</scope>
    <source>
        <strain evidence="3 4">CECT 8383</strain>
    </source>
</reference>
<gene>
    <name evidence="3" type="ORF">TM5383_01719</name>
</gene>
<evidence type="ECO:0000256" key="1">
    <source>
        <dbReference type="SAM" id="SignalP"/>
    </source>
</evidence>
<keyword evidence="4" id="KW-1185">Reference proteome</keyword>
<protein>
    <recommendedName>
        <fullName evidence="2">Phytase-like domain-containing protein</fullName>
    </recommendedName>
</protein>
<dbReference type="OrthoDB" id="9798693at2"/>
<proteinExistence type="predicted"/>
<dbReference type="RefSeq" id="WP_058318610.1">
    <property type="nucleotide sequence ID" value="NZ_CYSF01000007.1"/>
</dbReference>
<dbReference type="SUPFAM" id="SSF101898">
    <property type="entry name" value="NHL repeat"/>
    <property type="match status" value="1"/>
</dbReference>
<name>A0A0P1H2R3_9RHOB</name>
<sequence length="302" mass="33938">MRKRLTVALVALGAVLLTVSGRAESVSQIQFQSRYVWNEEFDGFGGLSAIEVAANGRDFLALTDRMTLIEGTLLRSGGRITGVSVQRHKRLQRPKGVTLKHWKRDSEGLAQQADGAFYVSLERLNQVWRYPRAFGAPTVMSSHPDFHRFAQNAGIEALAIDRRNRVYAVPEEVPDNHSQLPLYRLNSKGWQILYYIEASDGFSPVGADFGPDGLFYLLERRFSGIGFRTRLRRFDLNAFDAAGEVLLRTGIGTHDNLEGLSVWRDDAGLIRLTMIADDNFKFFQTSEIVEYIIAPASDTAHR</sequence>
<dbReference type="InterPro" id="IPR014567">
    <property type="entry name" value="UCP031900"/>
</dbReference>
<dbReference type="EMBL" id="CYSF01000007">
    <property type="protein sequence ID" value="CUH84508.1"/>
    <property type="molecule type" value="Genomic_DNA"/>
</dbReference>
<keyword evidence="1" id="KW-0732">Signal</keyword>
<dbReference type="InterPro" id="IPR027372">
    <property type="entry name" value="Phytase-like_dom"/>
</dbReference>
<evidence type="ECO:0000259" key="2">
    <source>
        <dbReference type="Pfam" id="PF13449"/>
    </source>
</evidence>
<dbReference type="STRING" id="340021.TM5383_01719"/>
<evidence type="ECO:0000313" key="4">
    <source>
        <dbReference type="Proteomes" id="UP000051681"/>
    </source>
</evidence>
<evidence type="ECO:0000313" key="3">
    <source>
        <dbReference type="EMBL" id="CUH84508.1"/>
    </source>
</evidence>
<accession>A0A0P1H2R3</accession>
<dbReference type="PIRSF" id="PIRSF031900">
    <property type="entry name" value="UCP031900"/>
    <property type="match status" value="1"/>
</dbReference>
<organism evidence="3 4">
    <name type="scientific">Thalassovita mediterranea</name>
    <dbReference type="NCBI Taxonomy" id="340021"/>
    <lineage>
        <taxon>Bacteria</taxon>
        <taxon>Pseudomonadati</taxon>
        <taxon>Pseudomonadota</taxon>
        <taxon>Alphaproteobacteria</taxon>
        <taxon>Rhodobacterales</taxon>
        <taxon>Roseobacteraceae</taxon>
        <taxon>Thalassovita</taxon>
    </lineage>
</organism>
<dbReference type="AlphaFoldDB" id="A0A0P1H2R3"/>
<feature type="chain" id="PRO_5006064003" description="Phytase-like domain-containing protein" evidence="1">
    <location>
        <begin position="24"/>
        <end position="302"/>
    </location>
</feature>
<dbReference type="Pfam" id="PF13449">
    <property type="entry name" value="Phytase-like"/>
    <property type="match status" value="1"/>
</dbReference>
<feature type="domain" description="Phytase-like" evidence="2">
    <location>
        <begin position="43"/>
        <end position="280"/>
    </location>
</feature>